<evidence type="ECO:0000313" key="5">
    <source>
        <dbReference type="Proteomes" id="UP000619761"/>
    </source>
</evidence>
<feature type="signal peptide" evidence="2">
    <location>
        <begin position="1"/>
        <end position="22"/>
    </location>
</feature>
<feature type="chain" id="PRO_5045125764" evidence="2">
    <location>
        <begin position="23"/>
        <end position="332"/>
    </location>
</feature>
<dbReference type="InterPro" id="IPR050300">
    <property type="entry name" value="GDXG_lipolytic_enzyme"/>
</dbReference>
<dbReference type="InterPro" id="IPR049492">
    <property type="entry name" value="BD-FAE-like_dom"/>
</dbReference>
<feature type="domain" description="BD-FAE-like" evidence="3">
    <location>
        <begin position="88"/>
        <end position="286"/>
    </location>
</feature>
<dbReference type="InterPro" id="IPR029058">
    <property type="entry name" value="AB_hydrolase_fold"/>
</dbReference>
<keyword evidence="5" id="KW-1185">Reference proteome</keyword>
<name>A0ABQ3B678_9GAMM</name>
<dbReference type="SUPFAM" id="SSF53474">
    <property type="entry name" value="alpha/beta-Hydrolases"/>
    <property type="match status" value="1"/>
</dbReference>
<dbReference type="Proteomes" id="UP000619761">
    <property type="component" value="Unassembled WGS sequence"/>
</dbReference>
<dbReference type="Pfam" id="PF20434">
    <property type="entry name" value="BD-FAE"/>
    <property type="match status" value="1"/>
</dbReference>
<keyword evidence="1" id="KW-0378">Hydrolase</keyword>
<proteinExistence type="predicted"/>
<dbReference type="PANTHER" id="PTHR48081">
    <property type="entry name" value="AB HYDROLASE SUPERFAMILY PROTEIN C4A8.06C"/>
    <property type="match status" value="1"/>
</dbReference>
<organism evidence="4 5">
    <name type="scientific">Cellvibrio zantedeschiae</name>
    <dbReference type="NCBI Taxonomy" id="1237077"/>
    <lineage>
        <taxon>Bacteria</taxon>
        <taxon>Pseudomonadati</taxon>
        <taxon>Pseudomonadota</taxon>
        <taxon>Gammaproteobacteria</taxon>
        <taxon>Cellvibrionales</taxon>
        <taxon>Cellvibrionaceae</taxon>
        <taxon>Cellvibrio</taxon>
    </lineage>
</organism>
<evidence type="ECO:0000256" key="2">
    <source>
        <dbReference type="SAM" id="SignalP"/>
    </source>
</evidence>
<dbReference type="EMBL" id="BMYZ01000002">
    <property type="protein sequence ID" value="GGY76855.1"/>
    <property type="molecule type" value="Genomic_DNA"/>
</dbReference>
<dbReference type="RefSeq" id="WP_189418538.1">
    <property type="nucleotide sequence ID" value="NZ_BMYZ01000002.1"/>
</dbReference>
<reference evidence="5" key="1">
    <citation type="journal article" date="2019" name="Int. J. Syst. Evol. Microbiol.">
        <title>The Global Catalogue of Microorganisms (GCM) 10K type strain sequencing project: providing services to taxonomists for standard genome sequencing and annotation.</title>
        <authorList>
            <consortium name="The Broad Institute Genomics Platform"/>
            <consortium name="The Broad Institute Genome Sequencing Center for Infectious Disease"/>
            <person name="Wu L."/>
            <person name="Ma J."/>
        </authorList>
    </citation>
    <scope>NUCLEOTIDE SEQUENCE [LARGE SCALE GENOMIC DNA]</scope>
    <source>
        <strain evidence="5">KCTC 32239</strain>
    </source>
</reference>
<dbReference type="PANTHER" id="PTHR48081:SF6">
    <property type="entry name" value="PEPTIDASE S9 PROLYL OLIGOPEPTIDASE CATALYTIC DOMAIN-CONTAINING PROTEIN"/>
    <property type="match status" value="1"/>
</dbReference>
<protein>
    <submittedName>
        <fullName evidence="4">Endo-1,4-beta-xylanase</fullName>
    </submittedName>
</protein>
<accession>A0ABQ3B678</accession>
<evidence type="ECO:0000313" key="4">
    <source>
        <dbReference type="EMBL" id="GGY76855.1"/>
    </source>
</evidence>
<comment type="caution">
    <text evidence="4">The sequence shown here is derived from an EMBL/GenBank/DDBJ whole genome shotgun (WGS) entry which is preliminary data.</text>
</comment>
<sequence length="332" mass="37114">MNKWLTTTIAICLTCVSLSVVAEEKNTKAAHEQKTEKPANNPSYFFPPKMQSFRLYGDAAIPNSKPAPDEEIGADKGWIQKVSQPYIQVYLPAKVKATGASVVIFPGGAYWGLTFDYEGVQQATYFVDHGIAAFVVKYRIPNDAWMLDKSIGPLQDAQQAMKFARQHASEWGLDANRMGAVGFSAGGHLASTLATHFDKLQIENPDNINLRPDFLVLVYPVISMDSKVTHVDSRKALLGEKPSKERINYFSNELQVTANTPPTLLLHAVDDKLVDVKNSILFLEALKKEKVPVEAHLFEKGDHGFFLLPRDRWQSPIIDWLTTNGWLNLKKN</sequence>
<evidence type="ECO:0000259" key="3">
    <source>
        <dbReference type="Pfam" id="PF20434"/>
    </source>
</evidence>
<dbReference type="Gene3D" id="3.40.50.1820">
    <property type="entry name" value="alpha/beta hydrolase"/>
    <property type="match status" value="1"/>
</dbReference>
<evidence type="ECO:0000256" key="1">
    <source>
        <dbReference type="ARBA" id="ARBA00022801"/>
    </source>
</evidence>
<keyword evidence="2" id="KW-0732">Signal</keyword>
<gene>
    <name evidence="4" type="ORF">GCM10011613_21710</name>
</gene>